<name>A0A915KJ77_ROMCU</name>
<reference evidence="3" key="1">
    <citation type="submission" date="2022-11" db="UniProtKB">
        <authorList>
            <consortium name="WormBaseParasite"/>
        </authorList>
    </citation>
    <scope>IDENTIFICATION</scope>
</reference>
<dbReference type="WBParaSite" id="nRc.2.0.1.t38814-RA">
    <property type="protein sequence ID" value="nRc.2.0.1.t38814-RA"/>
    <property type="gene ID" value="nRc.2.0.1.g38814"/>
</dbReference>
<feature type="compositionally biased region" description="Basic and acidic residues" evidence="1">
    <location>
        <begin position="17"/>
        <end position="47"/>
    </location>
</feature>
<sequence length="288" mass="32189">MPPSHHSDGHHSRHESHHHDDRHCKATDHSPRQDAPTRDSRQQDRCTDAPPHPIQSEQTRQVHSTGFYERDYQRAFRHSPPKLTDYISPLHQDAQIQQGLEALKQLLQQPFKVLLPPAPPMDVKPAMPIPATPTMTTMLLPPTASMSAPSTTMLLISSSTSTATSTIPSQPKLVITTRPVLGTILPAGTALQSTLQLPSKTTELPNYVRFCTTDPPHSITLATPHYPPHIDSSVDSFSLHNLHEMVLINFFGCIGVCITMAVHVRATNAFLAIYQYFRDHYHMDFSKL</sequence>
<dbReference type="Proteomes" id="UP000887565">
    <property type="component" value="Unplaced"/>
</dbReference>
<organism evidence="2 3">
    <name type="scientific">Romanomermis culicivorax</name>
    <name type="common">Nematode worm</name>
    <dbReference type="NCBI Taxonomy" id="13658"/>
    <lineage>
        <taxon>Eukaryota</taxon>
        <taxon>Metazoa</taxon>
        <taxon>Ecdysozoa</taxon>
        <taxon>Nematoda</taxon>
        <taxon>Enoplea</taxon>
        <taxon>Dorylaimia</taxon>
        <taxon>Mermithida</taxon>
        <taxon>Mermithoidea</taxon>
        <taxon>Mermithidae</taxon>
        <taxon>Romanomermis</taxon>
    </lineage>
</organism>
<feature type="region of interest" description="Disordered" evidence="1">
    <location>
        <begin position="1"/>
        <end position="64"/>
    </location>
</feature>
<evidence type="ECO:0000313" key="2">
    <source>
        <dbReference type="Proteomes" id="UP000887565"/>
    </source>
</evidence>
<keyword evidence="2" id="KW-1185">Reference proteome</keyword>
<proteinExistence type="predicted"/>
<evidence type="ECO:0000313" key="3">
    <source>
        <dbReference type="WBParaSite" id="nRc.2.0.1.t38814-RA"/>
    </source>
</evidence>
<feature type="compositionally biased region" description="Polar residues" evidence="1">
    <location>
        <begin position="55"/>
        <end position="64"/>
    </location>
</feature>
<accession>A0A915KJ77</accession>
<dbReference type="AlphaFoldDB" id="A0A915KJ77"/>
<feature type="compositionally biased region" description="Basic and acidic residues" evidence="1">
    <location>
        <begin position="1"/>
        <end position="10"/>
    </location>
</feature>
<protein>
    <submittedName>
        <fullName evidence="3">Uncharacterized protein</fullName>
    </submittedName>
</protein>
<evidence type="ECO:0000256" key="1">
    <source>
        <dbReference type="SAM" id="MobiDB-lite"/>
    </source>
</evidence>